<keyword evidence="1" id="KW-1133">Transmembrane helix</keyword>
<organism evidence="2 3">
    <name type="scientific">Phascolomyces articulosus</name>
    <dbReference type="NCBI Taxonomy" id="60185"/>
    <lineage>
        <taxon>Eukaryota</taxon>
        <taxon>Fungi</taxon>
        <taxon>Fungi incertae sedis</taxon>
        <taxon>Mucoromycota</taxon>
        <taxon>Mucoromycotina</taxon>
        <taxon>Mucoromycetes</taxon>
        <taxon>Mucorales</taxon>
        <taxon>Lichtheimiaceae</taxon>
        <taxon>Phascolomyces</taxon>
    </lineage>
</organism>
<keyword evidence="3" id="KW-1185">Reference proteome</keyword>
<keyword evidence="1" id="KW-0472">Membrane</keyword>
<name>A0AAD5K821_9FUNG</name>
<feature type="transmembrane region" description="Helical" evidence="1">
    <location>
        <begin position="21"/>
        <end position="37"/>
    </location>
</feature>
<reference evidence="2" key="1">
    <citation type="journal article" date="2022" name="IScience">
        <title>Evolution of zygomycete secretomes and the origins of terrestrial fungal ecologies.</title>
        <authorList>
            <person name="Chang Y."/>
            <person name="Wang Y."/>
            <person name="Mondo S."/>
            <person name="Ahrendt S."/>
            <person name="Andreopoulos W."/>
            <person name="Barry K."/>
            <person name="Beard J."/>
            <person name="Benny G.L."/>
            <person name="Blankenship S."/>
            <person name="Bonito G."/>
            <person name="Cuomo C."/>
            <person name="Desiro A."/>
            <person name="Gervers K.A."/>
            <person name="Hundley H."/>
            <person name="Kuo A."/>
            <person name="LaButti K."/>
            <person name="Lang B.F."/>
            <person name="Lipzen A."/>
            <person name="O'Donnell K."/>
            <person name="Pangilinan J."/>
            <person name="Reynolds N."/>
            <person name="Sandor L."/>
            <person name="Smith M.E."/>
            <person name="Tsang A."/>
            <person name="Grigoriev I.V."/>
            <person name="Stajich J.E."/>
            <person name="Spatafora J.W."/>
        </authorList>
    </citation>
    <scope>NUCLEOTIDE SEQUENCE</scope>
    <source>
        <strain evidence="2">RSA 2281</strain>
    </source>
</reference>
<evidence type="ECO:0000256" key="1">
    <source>
        <dbReference type="SAM" id="Phobius"/>
    </source>
</evidence>
<evidence type="ECO:0000313" key="3">
    <source>
        <dbReference type="Proteomes" id="UP001209540"/>
    </source>
</evidence>
<protein>
    <submittedName>
        <fullName evidence="2">Uncharacterized protein</fullName>
    </submittedName>
</protein>
<keyword evidence="1" id="KW-0812">Transmembrane</keyword>
<dbReference type="Proteomes" id="UP001209540">
    <property type="component" value="Unassembled WGS sequence"/>
</dbReference>
<comment type="caution">
    <text evidence="2">The sequence shown here is derived from an EMBL/GenBank/DDBJ whole genome shotgun (WGS) entry which is preliminary data.</text>
</comment>
<accession>A0AAD5K821</accession>
<dbReference type="AlphaFoldDB" id="A0AAD5K821"/>
<proteinExistence type="predicted"/>
<sequence length="144" mass="17016">MSKTSSLQQLVYFWPLLESKSFSYLNFGILFIINIYVDEAGVYLVMSLNAEGYHILLLFVIKSINYISYIHAIFIDDDDDVLEEWKMGAHFQTFHWYLEHVRKNNASSKTFYADCEKLIECLMHKKLWPHLFHPHSNIKNSCSI</sequence>
<gene>
    <name evidence="2" type="ORF">BDA99DRAFT_538212</name>
</gene>
<dbReference type="EMBL" id="JAIXMP010000016">
    <property type="protein sequence ID" value="KAI9260611.1"/>
    <property type="molecule type" value="Genomic_DNA"/>
</dbReference>
<evidence type="ECO:0000313" key="2">
    <source>
        <dbReference type="EMBL" id="KAI9260611.1"/>
    </source>
</evidence>
<reference evidence="2" key="2">
    <citation type="submission" date="2023-02" db="EMBL/GenBank/DDBJ databases">
        <authorList>
            <consortium name="DOE Joint Genome Institute"/>
            <person name="Mondo S.J."/>
            <person name="Chang Y."/>
            <person name="Wang Y."/>
            <person name="Ahrendt S."/>
            <person name="Andreopoulos W."/>
            <person name="Barry K."/>
            <person name="Beard J."/>
            <person name="Benny G.L."/>
            <person name="Blankenship S."/>
            <person name="Bonito G."/>
            <person name="Cuomo C."/>
            <person name="Desiro A."/>
            <person name="Gervers K.A."/>
            <person name="Hundley H."/>
            <person name="Kuo A."/>
            <person name="LaButti K."/>
            <person name="Lang B.F."/>
            <person name="Lipzen A."/>
            <person name="O'Donnell K."/>
            <person name="Pangilinan J."/>
            <person name="Reynolds N."/>
            <person name="Sandor L."/>
            <person name="Smith M.W."/>
            <person name="Tsang A."/>
            <person name="Grigoriev I.V."/>
            <person name="Stajich J.E."/>
            <person name="Spatafora J.W."/>
        </authorList>
    </citation>
    <scope>NUCLEOTIDE SEQUENCE</scope>
    <source>
        <strain evidence="2">RSA 2281</strain>
    </source>
</reference>